<name>A0A1H3DN73_THIRO</name>
<protein>
    <submittedName>
        <fullName evidence="1">Uncharacterized protein</fullName>
    </submittedName>
</protein>
<organism evidence="1 2">
    <name type="scientific">Thiocapsa roseopersicina</name>
    <dbReference type="NCBI Taxonomy" id="1058"/>
    <lineage>
        <taxon>Bacteria</taxon>
        <taxon>Pseudomonadati</taxon>
        <taxon>Pseudomonadota</taxon>
        <taxon>Gammaproteobacteria</taxon>
        <taxon>Chromatiales</taxon>
        <taxon>Chromatiaceae</taxon>
        <taxon>Thiocapsa</taxon>
    </lineage>
</organism>
<reference evidence="2" key="1">
    <citation type="submission" date="2016-10" db="EMBL/GenBank/DDBJ databases">
        <authorList>
            <person name="Varghese N."/>
            <person name="Submissions S."/>
        </authorList>
    </citation>
    <scope>NUCLEOTIDE SEQUENCE [LARGE SCALE GENOMIC DNA]</scope>
    <source>
        <strain evidence="2">DSM 217</strain>
    </source>
</reference>
<dbReference type="RefSeq" id="WP_175534786.1">
    <property type="nucleotide sequence ID" value="NZ_FNNZ01000052.1"/>
</dbReference>
<accession>A0A1H3DN73</accession>
<dbReference type="AlphaFoldDB" id="A0A1H3DN73"/>
<dbReference type="STRING" id="1058.SAMN05421783_1524"/>
<proteinExistence type="predicted"/>
<evidence type="ECO:0000313" key="2">
    <source>
        <dbReference type="Proteomes" id="UP000198816"/>
    </source>
</evidence>
<evidence type="ECO:0000313" key="1">
    <source>
        <dbReference type="EMBL" id="SDX67114.1"/>
    </source>
</evidence>
<dbReference type="Proteomes" id="UP000198816">
    <property type="component" value="Unassembled WGS sequence"/>
</dbReference>
<keyword evidence="2" id="KW-1185">Reference proteome</keyword>
<gene>
    <name evidence="1" type="ORF">SAMN05421783_1524</name>
</gene>
<dbReference type="EMBL" id="FNNZ01000052">
    <property type="protein sequence ID" value="SDX67114.1"/>
    <property type="molecule type" value="Genomic_DNA"/>
</dbReference>
<sequence>MKNRPNIPGSSKWPWLLGLLAMLPVMVTEQAIERLVRDRAIEQERTAVLIQLSALRARVEGVVNANLLLVHGLTAVISTHPDIDQTEFARIAQGVVDQRHALNNIAGRRT</sequence>